<feature type="domain" description="Sigma factor regulator C-terminal" evidence="2">
    <location>
        <begin position="161"/>
        <end position="313"/>
    </location>
</feature>
<dbReference type="Pfam" id="PF13791">
    <property type="entry name" value="Sigma_reg_C"/>
    <property type="match status" value="1"/>
</dbReference>
<evidence type="ECO:0000259" key="3">
    <source>
        <dbReference type="Pfam" id="PF13800"/>
    </source>
</evidence>
<evidence type="ECO:0000313" key="9">
    <source>
        <dbReference type="Proteomes" id="UP000486903"/>
    </source>
</evidence>
<evidence type="ECO:0000313" key="7">
    <source>
        <dbReference type="Proteomes" id="UP000473681"/>
    </source>
</evidence>
<dbReference type="OrthoDB" id="1730160at2"/>
<keyword evidence="1" id="KW-1133">Transmembrane helix</keyword>
<name>A0A0M1LQY9_CLOBO</name>
<keyword evidence="1" id="KW-0812">Transmembrane</keyword>
<feature type="transmembrane region" description="Helical" evidence="1">
    <location>
        <begin position="24"/>
        <end position="46"/>
    </location>
</feature>
<feature type="domain" description="Sigma factor regulator N-terminal" evidence="3">
    <location>
        <begin position="14"/>
        <end position="98"/>
    </location>
</feature>
<evidence type="ECO:0000313" key="4">
    <source>
        <dbReference type="EMBL" id="NFF88791.1"/>
    </source>
</evidence>
<dbReference type="EMBL" id="SWOV01000039">
    <property type="protein sequence ID" value="NFF88791.1"/>
    <property type="molecule type" value="Genomic_DNA"/>
</dbReference>
<gene>
    <name evidence="4" type="ORF">FC774_13075</name>
    <name evidence="5" type="ORF">FDB51_12680</name>
    <name evidence="6" type="ORF">FDG31_04575</name>
</gene>
<reference evidence="7 8" key="1">
    <citation type="submission" date="2019-04" db="EMBL/GenBank/DDBJ databases">
        <title>Genome sequencing of Clostridium botulinum Groups I-IV and Clostridium butyricum.</title>
        <authorList>
            <person name="Brunt J."/>
            <person name="Van Vliet A.H.M."/>
            <person name="Stringer S.C."/>
            <person name="Carter A.T."/>
            <person name="Peck M.W."/>
        </authorList>
    </citation>
    <scope>NUCLEOTIDE SEQUENCE [LARGE SCALE GENOMIC DNA]</scope>
    <source>
        <strain evidence="4 8">1605</strain>
        <strain evidence="6 9">BL81</strain>
        <strain evidence="5 7">CB-K-33E</strain>
    </source>
</reference>
<evidence type="ECO:0000259" key="2">
    <source>
        <dbReference type="Pfam" id="PF13791"/>
    </source>
</evidence>
<proteinExistence type="predicted"/>
<comment type="caution">
    <text evidence="4">The sequence shown here is derived from an EMBL/GenBank/DDBJ whole genome shotgun (WGS) entry which is preliminary data.</text>
</comment>
<dbReference type="Pfam" id="PF13800">
    <property type="entry name" value="Sigma_reg_N"/>
    <property type="match status" value="1"/>
</dbReference>
<dbReference type="RefSeq" id="WP_003372147.1">
    <property type="nucleotide sequence ID" value="NZ_CP010520.1"/>
</dbReference>
<evidence type="ECO:0000313" key="8">
    <source>
        <dbReference type="Proteomes" id="UP000476820"/>
    </source>
</evidence>
<dbReference type="InterPro" id="IPR029101">
    <property type="entry name" value="Sigma_reg_N"/>
</dbReference>
<dbReference type="AlphaFoldDB" id="A0A0M1LQY9"/>
<evidence type="ECO:0008006" key="10">
    <source>
        <dbReference type="Google" id="ProtNLM"/>
    </source>
</evidence>
<protein>
    <recommendedName>
        <fullName evidence="10">Sigma factor regulator C-terminal domain-containing protein</fullName>
    </recommendedName>
</protein>
<dbReference type="EMBL" id="SWVK01000017">
    <property type="protein sequence ID" value="NFN35963.1"/>
    <property type="molecule type" value="Genomic_DNA"/>
</dbReference>
<dbReference type="InterPro" id="IPR025672">
    <property type="entry name" value="Sigma_reg_C_dom"/>
</dbReference>
<dbReference type="EMBL" id="SXFB01000002">
    <property type="protein sequence ID" value="NFV25445.1"/>
    <property type="molecule type" value="Genomic_DNA"/>
</dbReference>
<keyword evidence="1" id="KW-0472">Membrane</keyword>
<evidence type="ECO:0000256" key="1">
    <source>
        <dbReference type="SAM" id="Phobius"/>
    </source>
</evidence>
<dbReference type="Proteomes" id="UP000476820">
    <property type="component" value="Unassembled WGS sequence"/>
</dbReference>
<accession>A0A0M1LQY9</accession>
<evidence type="ECO:0000313" key="5">
    <source>
        <dbReference type="EMBL" id="NFN35963.1"/>
    </source>
</evidence>
<dbReference type="Proteomes" id="UP000486903">
    <property type="component" value="Unassembled WGS sequence"/>
</dbReference>
<evidence type="ECO:0000313" key="6">
    <source>
        <dbReference type="EMBL" id="NFV25445.1"/>
    </source>
</evidence>
<dbReference type="Proteomes" id="UP000473681">
    <property type="component" value="Unassembled WGS sequence"/>
</dbReference>
<sequence length="320" mass="36878">MKNLEDNFNEENIKKDIRKAKFKLIIKVVSISIIVLLIGGIINLIICAKYSTKSYENNDIRVQLSIPNGYISKSDDIFGFFGGNGTYKISKDIGGKPIVLEECVSRFGLLPFFNCYRGCGGGYHNSGEWSVSLWENGYKKMRFFHPELQYKEYQNDLEKVDSIPDDKIIEMAISFDRPYKIMEMYLPESQLRDVKVTWLWLDEFTENKMNEFQNEINKHDAKANGIMENEVLGIGFHDYFMIDKNSYNYSYDELINTLSNSKDTKYKELYEEIMKKGKTSADDAKILGAIVQGKKEDLTKLVGNPLIKSSSFGVITEELY</sequence>
<organism evidence="4 8">
    <name type="scientific">Clostridium botulinum</name>
    <dbReference type="NCBI Taxonomy" id="1491"/>
    <lineage>
        <taxon>Bacteria</taxon>
        <taxon>Bacillati</taxon>
        <taxon>Bacillota</taxon>
        <taxon>Clostridia</taxon>
        <taxon>Eubacteriales</taxon>
        <taxon>Clostridiaceae</taxon>
        <taxon>Clostridium</taxon>
    </lineage>
</organism>